<feature type="region of interest" description="Disordered" evidence="1">
    <location>
        <begin position="47"/>
        <end position="73"/>
    </location>
</feature>
<evidence type="ECO:0000313" key="3">
    <source>
        <dbReference type="EMBL" id="SPU43998.1"/>
    </source>
</evidence>
<feature type="compositionally biased region" description="Low complexity" evidence="1">
    <location>
        <begin position="51"/>
        <end position="64"/>
    </location>
</feature>
<dbReference type="Pfam" id="PF00700">
    <property type="entry name" value="Flagellin_C"/>
    <property type="match status" value="1"/>
</dbReference>
<dbReference type="EMBL" id="UAQM01000009">
    <property type="protein sequence ID" value="SPU43998.1"/>
    <property type="molecule type" value="Genomic_DNA"/>
</dbReference>
<reference evidence="3 4" key="1">
    <citation type="submission" date="2018-06" db="EMBL/GenBank/DDBJ databases">
        <authorList>
            <consortium name="Pathogen Informatics"/>
            <person name="Doyle S."/>
        </authorList>
    </citation>
    <scope>NUCLEOTIDE SEQUENCE [LARGE SCALE GENOMIC DNA]</scope>
    <source>
        <strain evidence="3 4">NCTC11165</strain>
    </source>
</reference>
<evidence type="ECO:0000259" key="2">
    <source>
        <dbReference type="Pfam" id="PF00700"/>
    </source>
</evidence>
<evidence type="ECO:0000256" key="1">
    <source>
        <dbReference type="SAM" id="MobiDB-lite"/>
    </source>
</evidence>
<organism evidence="3 4">
    <name type="scientific">Brevundimonas diminuta</name>
    <name type="common">Pseudomonas diminuta</name>
    <dbReference type="NCBI Taxonomy" id="293"/>
    <lineage>
        <taxon>Bacteria</taxon>
        <taxon>Pseudomonadati</taxon>
        <taxon>Pseudomonadota</taxon>
        <taxon>Alphaproteobacteria</taxon>
        <taxon>Caulobacterales</taxon>
        <taxon>Caulobacteraceae</taxon>
        <taxon>Brevundimonas</taxon>
    </lineage>
</organism>
<keyword evidence="3" id="KW-0969">Cilium</keyword>
<dbReference type="AlphaFoldDB" id="A0A2X1AGN2"/>
<proteinExistence type="predicted"/>
<name>A0A2X1AGN2_BREDI</name>
<keyword evidence="3" id="KW-0282">Flagellum</keyword>
<sequence length="95" mass="9664">MTDANAKLAELGAQSKQIEKHTQFVTKLMDSLEVGVGNLVDADMAREKRATAGPAGSAATGRSGAVDRQPGAADHPVAVQGLIAALAQPSLRAVS</sequence>
<gene>
    <name evidence="3" type="ORF">NCTC11165_01392</name>
</gene>
<evidence type="ECO:0000313" key="4">
    <source>
        <dbReference type="Proteomes" id="UP000250358"/>
    </source>
</evidence>
<dbReference type="InterPro" id="IPR046358">
    <property type="entry name" value="Flagellin_C"/>
</dbReference>
<feature type="domain" description="Flagellin C-terminal" evidence="2">
    <location>
        <begin position="1"/>
        <end position="48"/>
    </location>
</feature>
<dbReference type="SUPFAM" id="SSF64518">
    <property type="entry name" value="Phase 1 flagellin"/>
    <property type="match status" value="1"/>
</dbReference>
<protein>
    <submittedName>
        <fullName evidence="3">Flagellin</fullName>
    </submittedName>
</protein>
<keyword evidence="3" id="KW-0966">Cell projection</keyword>
<dbReference type="Proteomes" id="UP000250358">
    <property type="component" value="Unassembled WGS sequence"/>
</dbReference>
<accession>A0A2X1AGN2</accession>